<reference evidence="1" key="2">
    <citation type="submission" date="2022-01" db="EMBL/GenBank/DDBJ databases">
        <authorList>
            <person name="Yamashiro T."/>
            <person name="Shiraishi A."/>
            <person name="Satake H."/>
            <person name="Nakayama K."/>
        </authorList>
    </citation>
    <scope>NUCLEOTIDE SEQUENCE</scope>
</reference>
<reference evidence="1" key="1">
    <citation type="journal article" date="2022" name="Int. J. Mol. Sci.">
        <title>Draft Genome of Tanacetum Coccineum: Genomic Comparison of Closely Related Tanacetum-Family Plants.</title>
        <authorList>
            <person name="Yamashiro T."/>
            <person name="Shiraishi A."/>
            <person name="Nakayama K."/>
            <person name="Satake H."/>
        </authorList>
    </citation>
    <scope>NUCLEOTIDE SEQUENCE</scope>
</reference>
<organism evidence="1 2">
    <name type="scientific">Tanacetum coccineum</name>
    <dbReference type="NCBI Taxonomy" id="301880"/>
    <lineage>
        <taxon>Eukaryota</taxon>
        <taxon>Viridiplantae</taxon>
        <taxon>Streptophyta</taxon>
        <taxon>Embryophyta</taxon>
        <taxon>Tracheophyta</taxon>
        <taxon>Spermatophyta</taxon>
        <taxon>Magnoliopsida</taxon>
        <taxon>eudicotyledons</taxon>
        <taxon>Gunneridae</taxon>
        <taxon>Pentapetalae</taxon>
        <taxon>asterids</taxon>
        <taxon>campanulids</taxon>
        <taxon>Asterales</taxon>
        <taxon>Asteraceae</taxon>
        <taxon>Asteroideae</taxon>
        <taxon>Anthemideae</taxon>
        <taxon>Anthemidinae</taxon>
        <taxon>Tanacetum</taxon>
    </lineage>
</organism>
<name>A0ABQ5JBC4_9ASTR</name>
<sequence>MSKTLQQRLVVENPQSAKEAWDILADIFHDNKRIRFIALKAELRSLKLGDLTMDAYFRKIESIVTVLTSLGSPVYSDDVVTFALEGLPAKYDNVSTLQQKPLSPARFSPATYVAGEKSLNDKNTPTWHFFSLNL</sequence>
<keyword evidence="1" id="KW-0808">Transferase</keyword>
<comment type="caution">
    <text evidence="1">The sequence shown here is derived from an EMBL/GenBank/DDBJ whole genome shotgun (WGS) entry which is preliminary data.</text>
</comment>
<dbReference type="GO" id="GO:0016301">
    <property type="term" value="F:kinase activity"/>
    <property type="evidence" value="ECO:0007669"/>
    <property type="project" value="UniProtKB-KW"/>
</dbReference>
<keyword evidence="1" id="KW-0418">Kinase</keyword>
<proteinExistence type="predicted"/>
<gene>
    <name evidence="1" type="ORF">Tco_1132251</name>
</gene>
<dbReference type="PANTHER" id="PTHR47481">
    <property type="match status" value="1"/>
</dbReference>
<dbReference type="Pfam" id="PF14223">
    <property type="entry name" value="Retrotran_gag_2"/>
    <property type="match status" value="1"/>
</dbReference>
<dbReference type="PANTHER" id="PTHR47481:SF41">
    <property type="entry name" value="COPIA-LIKE POLYPROTEIN_RETROTRANSPOSON"/>
    <property type="match status" value="1"/>
</dbReference>
<dbReference type="Proteomes" id="UP001151760">
    <property type="component" value="Unassembled WGS sequence"/>
</dbReference>
<evidence type="ECO:0000313" key="2">
    <source>
        <dbReference type="Proteomes" id="UP001151760"/>
    </source>
</evidence>
<keyword evidence="2" id="KW-1185">Reference proteome</keyword>
<protein>
    <submittedName>
        <fullName evidence="1">Hybrid signal transduction histidine kinase M</fullName>
    </submittedName>
</protein>
<evidence type="ECO:0000313" key="1">
    <source>
        <dbReference type="EMBL" id="GJU09855.1"/>
    </source>
</evidence>
<dbReference type="EMBL" id="BQNB010021765">
    <property type="protein sequence ID" value="GJU09855.1"/>
    <property type="molecule type" value="Genomic_DNA"/>
</dbReference>
<accession>A0ABQ5JBC4</accession>